<comment type="caution">
    <text evidence="2">The sequence shown here is derived from an EMBL/GenBank/DDBJ whole genome shotgun (WGS) entry which is preliminary data.</text>
</comment>
<evidence type="ECO:0000259" key="1">
    <source>
        <dbReference type="Pfam" id="PF13936"/>
    </source>
</evidence>
<keyword evidence="3" id="KW-1185">Reference proteome</keyword>
<dbReference type="Gene3D" id="1.10.10.60">
    <property type="entry name" value="Homeodomain-like"/>
    <property type="match status" value="1"/>
</dbReference>
<accession>A0AAE5BYA5</accession>
<evidence type="ECO:0000313" key="2">
    <source>
        <dbReference type="EMBL" id="NBZ90153.1"/>
    </source>
</evidence>
<evidence type="ECO:0000313" key="3">
    <source>
        <dbReference type="Proteomes" id="UP001193501"/>
    </source>
</evidence>
<proteinExistence type="predicted"/>
<dbReference type="EMBL" id="JAABNR010000071">
    <property type="protein sequence ID" value="NBZ90153.1"/>
    <property type="molecule type" value="Genomic_DNA"/>
</dbReference>
<reference evidence="2" key="1">
    <citation type="submission" date="2020-01" db="EMBL/GenBank/DDBJ databases">
        <authorList>
            <person name="Chen W.-M."/>
        </authorList>
    </citation>
    <scope>NUCLEOTIDE SEQUENCE</scope>
    <source>
        <strain evidence="2">CYK-10</strain>
    </source>
</reference>
<name>A0AAE5BYA5_9RHOB</name>
<feature type="domain" description="Transposase IS30-like HTH" evidence="1">
    <location>
        <begin position="5"/>
        <end position="36"/>
    </location>
</feature>
<dbReference type="Pfam" id="PF13936">
    <property type="entry name" value="HTH_38"/>
    <property type="match status" value="1"/>
</dbReference>
<dbReference type="InterPro" id="IPR025246">
    <property type="entry name" value="IS30-like_HTH"/>
</dbReference>
<gene>
    <name evidence="2" type="ORF">GV832_21530</name>
</gene>
<protein>
    <submittedName>
        <fullName evidence="2">Helix-turn-helix domain-containing protein</fullName>
    </submittedName>
</protein>
<dbReference type="Proteomes" id="UP001193501">
    <property type="component" value="Unassembled WGS sequence"/>
</dbReference>
<dbReference type="AlphaFoldDB" id="A0AAE5BYA5"/>
<organism evidence="2 3">
    <name type="scientific">Stagnihabitans tardus</name>
    <dbReference type="NCBI Taxonomy" id="2699202"/>
    <lineage>
        <taxon>Bacteria</taxon>
        <taxon>Pseudomonadati</taxon>
        <taxon>Pseudomonadota</taxon>
        <taxon>Alphaproteobacteria</taxon>
        <taxon>Rhodobacterales</taxon>
        <taxon>Paracoccaceae</taxon>
        <taxon>Stagnihabitans</taxon>
    </lineage>
</organism>
<sequence>MPRRYVHLSLEDRRKIARWHDARMPVHEIAARLGRKRCADHTVSA</sequence>